<proteinExistence type="predicted"/>
<accession>A0A2M7BS84</accession>
<organism evidence="1 2">
    <name type="scientific">Candidatus Roizmanbacteria bacterium CG03_land_8_20_14_0_80_39_12</name>
    <dbReference type="NCBI Taxonomy" id="1974847"/>
    <lineage>
        <taxon>Bacteria</taxon>
        <taxon>Candidatus Roizmaniibacteriota</taxon>
    </lineage>
</organism>
<evidence type="ECO:0000313" key="1">
    <source>
        <dbReference type="EMBL" id="PIV08321.1"/>
    </source>
</evidence>
<protein>
    <submittedName>
        <fullName evidence="1">Uncharacterized protein</fullName>
    </submittedName>
</protein>
<dbReference type="AlphaFoldDB" id="A0A2M7BS84"/>
<gene>
    <name evidence="1" type="ORF">COS52_03335</name>
</gene>
<feature type="non-terminal residue" evidence="1">
    <location>
        <position position="114"/>
    </location>
</feature>
<name>A0A2M7BS84_9BACT</name>
<comment type="caution">
    <text evidence="1">The sequence shown here is derived from an EMBL/GenBank/DDBJ whole genome shotgun (WGS) entry which is preliminary data.</text>
</comment>
<dbReference type="Proteomes" id="UP000230119">
    <property type="component" value="Unassembled WGS sequence"/>
</dbReference>
<evidence type="ECO:0000313" key="2">
    <source>
        <dbReference type="Proteomes" id="UP000230119"/>
    </source>
</evidence>
<dbReference type="EMBL" id="PEVA01000145">
    <property type="protein sequence ID" value="PIV08321.1"/>
    <property type="molecule type" value="Genomic_DNA"/>
</dbReference>
<sequence length="114" mass="13078">MIIDITLDSEKKVAIKVGEKVDFNTPLYTSREKSEERIEVAGLLSIHPKRIFHHLKKNVGDRVILGDVLAEKKSLFTDKKITSHIEGVITEIDHIEGIILIETQKESQPERCWF</sequence>
<reference evidence="2" key="1">
    <citation type="submission" date="2017-09" db="EMBL/GenBank/DDBJ databases">
        <title>Depth-based differentiation of microbial function through sediment-hosted aquifers and enrichment of novel symbionts in the deep terrestrial subsurface.</title>
        <authorList>
            <person name="Probst A.J."/>
            <person name="Ladd B."/>
            <person name="Jarett J.K."/>
            <person name="Geller-Mcgrath D.E."/>
            <person name="Sieber C.M.K."/>
            <person name="Emerson J.B."/>
            <person name="Anantharaman K."/>
            <person name="Thomas B.C."/>
            <person name="Malmstrom R."/>
            <person name="Stieglmeier M."/>
            <person name="Klingl A."/>
            <person name="Woyke T."/>
            <person name="Ryan C.M."/>
            <person name="Banfield J.F."/>
        </authorList>
    </citation>
    <scope>NUCLEOTIDE SEQUENCE [LARGE SCALE GENOMIC DNA]</scope>
</reference>